<organism evidence="1 2">
    <name type="scientific">Coniophora puteana (strain RWD-64-598)</name>
    <name type="common">Brown rot fungus</name>
    <dbReference type="NCBI Taxonomy" id="741705"/>
    <lineage>
        <taxon>Eukaryota</taxon>
        <taxon>Fungi</taxon>
        <taxon>Dikarya</taxon>
        <taxon>Basidiomycota</taxon>
        <taxon>Agaricomycotina</taxon>
        <taxon>Agaricomycetes</taxon>
        <taxon>Agaricomycetidae</taxon>
        <taxon>Boletales</taxon>
        <taxon>Coniophorineae</taxon>
        <taxon>Coniophoraceae</taxon>
        <taxon>Coniophora</taxon>
    </lineage>
</organism>
<evidence type="ECO:0000313" key="1">
    <source>
        <dbReference type="EMBL" id="EIW79502.1"/>
    </source>
</evidence>
<name>A0A5M3MJW3_CONPW</name>
<protein>
    <submittedName>
        <fullName evidence="1">Uncharacterized protein</fullName>
    </submittedName>
</protein>
<dbReference type="KEGG" id="cput:CONPUDRAFT_144771"/>
<dbReference type="AlphaFoldDB" id="A0A5M3MJW3"/>
<evidence type="ECO:0000313" key="2">
    <source>
        <dbReference type="Proteomes" id="UP000053558"/>
    </source>
</evidence>
<reference evidence="2" key="1">
    <citation type="journal article" date="2012" name="Science">
        <title>The Paleozoic origin of enzymatic lignin decomposition reconstructed from 31 fungal genomes.</title>
        <authorList>
            <person name="Floudas D."/>
            <person name="Binder M."/>
            <person name="Riley R."/>
            <person name="Barry K."/>
            <person name="Blanchette R.A."/>
            <person name="Henrissat B."/>
            <person name="Martinez A.T."/>
            <person name="Otillar R."/>
            <person name="Spatafora J.W."/>
            <person name="Yadav J.S."/>
            <person name="Aerts A."/>
            <person name="Benoit I."/>
            <person name="Boyd A."/>
            <person name="Carlson A."/>
            <person name="Copeland A."/>
            <person name="Coutinho P.M."/>
            <person name="de Vries R.P."/>
            <person name="Ferreira P."/>
            <person name="Findley K."/>
            <person name="Foster B."/>
            <person name="Gaskell J."/>
            <person name="Glotzer D."/>
            <person name="Gorecki P."/>
            <person name="Heitman J."/>
            <person name="Hesse C."/>
            <person name="Hori C."/>
            <person name="Igarashi K."/>
            <person name="Jurgens J.A."/>
            <person name="Kallen N."/>
            <person name="Kersten P."/>
            <person name="Kohler A."/>
            <person name="Kuees U."/>
            <person name="Kumar T.K.A."/>
            <person name="Kuo A."/>
            <person name="LaButti K."/>
            <person name="Larrondo L.F."/>
            <person name="Lindquist E."/>
            <person name="Ling A."/>
            <person name="Lombard V."/>
            <person name="Lucas S."/>
            <person name="Lundell T."/>
            <person name="Martin R."/>
            <person name="McLaughlin D.J."/>
            <person name="Morgenstern I."/>
            <person name="Morin E."/>
            <person name="Murat C."/>
            <person name="Nagy L.G."/>
            <person name="Nolan M."/>
            <person name="Ohm R.A."/>
            <person name="Patyshakuliyeva A."/>
            <person name="Rokas A."/>
            <person name="Ruiz-Duenas F.J."/>
            <person name="Sabat G."/>
            <person name="Salamov A."/>
            <person name="Samejima M."/>
            <person name="Schmutz J."/>
            <person name="Slot J.C."/>
            <person name="St John F."/>
            <person name="Stenlid J."/>
            <person name="Sun H."/>
            <person name="Sun S."/>
            <person name="Syed K."/>
            <person name="Tsang A."/>
            <person name="Wiebenga A."/>
            <person name="Young D."/>
            <person name="Pisabarro A."/>
            <person name="Eastwood D.C."/>
            <person name="Martin F."/>
            <person name="Cullen D."/>
            <person name="Grigoriev I.V."/>
            <person name="Hibbett D.S."/>
        </authorList>
    </citation>
    <scope>NUCLEOTIDE SEQUENCE [LARGE SCALE GENOMIC DNA]</scope>
    <source>
        <strain evidence="2">RWD-64-598 SS2</strain>
    </source>
</reference>
<dbReference type="EMBL" id="JH711580">
    <property type="protein sequence ID" value="EIW79502.1"/>
    <property type="molecule type" value="Genomic_DNA"/>
</dbReference>
<dbReference type="RefSeq" id="XP_007769899.1">
    <property type="nucleotide sequence ID" value="XM_007771709.1"/>
</dbReference>
<keyword evidence="2" id="KW-1185">Reference proteome</keyword>
<accession>A0A5M3MJW3</accession>
<dbReference type="Proteomes" id="UP000053558">
    <property type="component" value="Unassembled WGS sequence"/>
</dbReference>
<dbReference type="GeneID" id="19201985"/>
<dbReference type="OrthoDB" id="2855464at2759"/>
<sequence>MSGTEVDVSPSRLICSGCSEWIILGERSTHEDRFKPWFQHRSQCELAQNMELSLLLRKQKRTWTDAHQRLALLLRKQKRTLTKAHQRFVLLKADEYVAEAHPQKALCRACNSWVALGSKGQYCLRHWLLHRRKCSKILESERLAEKPQEIVQPKTKGEEQRISFLQAEYTDEIQPHKVRCRGCGKWIALRSEQRARYNSYNWIMHRGRCKGIQVEEAERREVELLLTYADSACHS</sequence>
<proteinExistence type="predicted"/>
<comment type="caution">
    <text evidence="1">The sequence shown here is derived from an EMBL/GenBank/DDBJ whole genome shotgun (WGS) entry which is preliminary data.</text>
</comment>
<gene>
    <name evidence="1" type="ORF">CONPUDRAFT_144771</name>
</gene>